<evidence type="ECO:0000313" key="10">
    <source>
        <dbReference type="Proteomes" id="UP000199437"/>
    </source>
</evidence>
<dbReference type="GO" id="GO:0009094">
    <property type="term" value="P:L-phenylalanine biosynthetic process"/>
    <property type="evidence" value="ECO:0007669"/>
    <property type="project" value="UniProtKB-UniPathway"/>
</dbReference>
<dbReference type="Pfam" id="PF00800">
    <property type="entry name" value="PDT"/>
    <property type="match status" value="1"/>
</dbReference>
<keyword evidence="5" id="KW-0584">Phenylalanine biosynthesis</keyword>
<keyword evidence="3" id="KW-0028">Amino-acid biosynthesis</keyword>
<dbReference type="RefSeq" id="WP_090257992.1">
    <property type="nucleotide sequence ID" value="NZ_FOIR01000001.1"/>
</dbReference>
<evidence type="ECO:0000256" key="2">
    <source>
        <dbReference type="ARBA" id="ARBA00013147"/>
    </source>
</evidence>
<sequence>MTELGLLGPANTYHDITRKRYLPHLSYRYFFNFNDIFEALNNGTIGKALVAVKNSSSGLVNDNLERISQDYNHLETFELPINLCLGSAFPNTVASIKKIFSHHMAIKETQHYFSKYHHITFIASASTAGAVDELLNNKEKHAAVISSKEAIEANNLLLLAENIEDEQNNATTFYLISK</sequence>
<organism evidence="9 10">
    <name type="scientific">Roseivirga pacifica</name>
    <dbReference type="NCBI Taxonomy" id="1267423"/>
    <lineage>
        <taxon>Bacteria</taxon>
        <taxon>Pseudomonadati</taxon>
        <taxon>Bacteroidota</taxon>
        <taxon>Cytophagia</taxon>
        <taxon>Cytophagales</taxon>
        <taxon>Roseivirgaceae</taxon>
        <taxon>Roseivirga</taxon>
    </lineage>
</organism>
<evidence type="ECO:0000256" key="5">
    <source>
        <dbReference type="ARBA" id="ARBA00023222"/>
    </source>
</evidence>
<dbReference type="PANTHER" id="PTHR21022:SF19">
    <property type="entry name" value="PREPHENATE DEHYDRATASE-RELATED"/>
    <property type="match status" value="1"/>
</dbReference>
<evidence type="ECO:0000256" key="1">
    <source>
        <dbReference type="ARBA" id="ARBA00004741"/>
    </source>
</evidence>
<accession>A0A1I0P101</accession>
<evidence type="ECO:0000313" key="9">
    <source>
        <dbReference type="EMBL" id="SEW07626.1"/>
    </source>
</evidence>
<keyword evidence="10" id="KW-1185">Reference proteome</keyword>
<protein>
    <recommendedName>
        <fullName evidence="2">prephenate dehydratase</fullName>
        <ecNumber evidence="2">4.2.1.51</ecNumber>
    </recommendedName>
</protein>
<dbReference type="GO" id="GO:0004664">
    <property type="term" value="F:prephenate dehydratase activity"/>
    <property type="evidence" value="ECO:0007669"/>
    <property type="project" value="UniProtKB-EC"/>
</dbReference>
<dbReference type="EMBL" id="FOIR01000001">
    <property type="protein sequence ID" value="SEW07626.1"/>
    <property type="molecule type" value="Genomic_DNA"/>
</dbReference>
<name>A0A1I0P101_9BACT</name>
<comment type="pathway">
    <text evidence="1">Amino-acid biosynthesis; L-phenylalanine biosynthesis; phenylpyruvate from prephenate: step 1/1.</text>
</comment>
<reference evidence="10" key="1">
    <citation type="submission" date="2016-10" db="EMBL/GenBank/DDBJ databases">
        <authorList>
            <person name="Varghese N."/>
            <person name="Submissions S."/>
        </authorList>
    </citation>
    <scope>NUCLEOTIDE SEQUENCE [LARGE SCALE GENOMIC DNA]</scope>
    <source>
        <strain evidence="10">CGMCC 1.12402</strain>
    </source>
</reference>
<dbReference type="Gene3D" id="3.40.190.10">
    <property type="entry name" value="Periplasmic binding protein-like II"/>
    <property type="match status" value="2"/>
</dbReference>
<dbReference type="EC" id="4.2.1.51" evidence="2"/>
<evidence type="ECO:0000256" key="3">
    <source>
        <dbReference type="ARBA" id="ARBA00022605"/>
    </source>
</evidence>
<feature type="domain" description="Prephenate dehydratase" evidence="8">
    <location>
        <begin position="3"/>
        <end position="178"/>
    </location>
</feature>
<dbReference type="PROSITE" id="PS51171">
    <property type="entry name" value="PREPHENATE_DEHYDR_3"/>
    <property type="match status" value="1"/>
</dbReference>
<dbReference type="STRING" id="1267423.SAMN05216290_1621"/>
<dbReference type="AlphaFoldDB" id="A0A1I0P101"/>
<dbReference type="GeneID" id="99986345"/>
<evidence type="ECO:0000256" key="6">
    <source>
        <dbReference type="ARBA" id="ARBA00023239"/>
    </source>
</evidence>
<dbReference type="InterPro" id="IPR001086">
    <property type="entry name" value="Preph_deHydtase"/>
</dbReference>
<gene>
    <name evidence="9" type="ORF">SAMN05216290_1621</name>
</gene>
<keyword evidence="6" id="KW-0456">Lyase</keyword>
<dbReference type="OrthoDB" id="9802281at2"/>
<dbReference type="PANTHER" id="PTHR21022">
    <property type="entry name" value="PREPHENATE DEHYDRATASE P PROTEIN"/>
    <property type="match status" value="1"/>
</dbReference>
<dbReference type="GO" id="GO:0005737">
    <property type="term" value="C:cytoplasm"/>
    <property type="evidence" value="ECO:0007669"/>
    <property type="project" value="TreeGrafter"/>
</dbReference>
<evidence type="ECO:0000256" key="4">
    <source>
        <dbReference type="ARBA" id="ARBA00023141"/>
    </source>
</evidence>
<dbReference type="UniPathway" id="UPA00121">
    <property type="reaction ID" value="UER00345"/>
</dbReference>
<keyword evidence="4" id="KW-0057">Aromatic amino acid biosynthesis</keyword>
<evidence type="ECO:0000256" key="7">
    <source>
        <dbReference type="ARBA" id="ARBA00047848"/>
    </source>
</evidence>
<dbReference type="SUPFAM" id="SSF53850">
    <property type="entry name" value="Periplasmic binding protein-like II"/>
    <property type="match status" value="1"/>
</dbReference>
<evidence type="ECO:0000259" key="8">
    <source>
        <dbReference type="PROSITE" id="PS51171"/>
    </source>
</evidence>
<proteinExistence type="predicted"/>
<dbReference type="Proteomes" id="UP000199437">
    <property type="component" value="Unassembled WGS sequence"/>
</dbReference>
<comment type="catalytic activity">
    <reaction evidence="7">
        <text>prephenate + H(+) = 3-phenylpyruvate + CO2 + H2O</text>
        <dbReference type="Rhea" id="RHEA:21648"/>
        <dbReference type="ChEBI" id="CHEBI:15377"/>
        <dbReference type="ChEBI" id="CHEBI:15378"/>
        <dbReference type="ChEBI" id="CHEBI:16526"/>
        <dbReference type="ChEBI" id="CHEBI:18005"/>
        <dbReference type="ChEBI" id="CHEBI:29934"/>
        <dbReference type="EC" id="4.2.1.51"/>
    </reaction>
</comment>